<evidence type="ECO:0000313" key="9">
    <source>
        <dbReference type="EMBL" id="KAF5315123.1"/>
    </source>
</evidence>
<dbReference type="OrthoDB" id="2144714at2759"/>
<protein>
    <recommendedName>
        <fullName evidence="7">Peroxidase</fullName>
        <ecNumber evidence="7">1.11.1.-</ecNumber>
    </recommendedName>
</protein>
<keyword evidence="1 7" id="KW-0575">Peroxidase</keyword>
<organism evidence="9 10">
    <name type="scientific">Psilocybe cf. subviscida</name>
    <dbReference type="NCBI Taxonomy" id="2480587"/>
    <lineage>
        <taxon>Eukaryota</taxon>
        <taxon>Fungi</taxon>
        <taxon>Dikarya</taxon>
        <taxon>Basidiomycota</taxon>
        <taxon>Agaricomycotina</taxon>
        <taxon>Agaricomycetes</taxon>
        <taxon>Agaricomycetidae</taxon>
        <taxon>Agaricales</taxon>
        <taxon>Agaricineae</taxon>
        <taxon>Strophariaceae</taxon>
        <taxon>Psilocybe</taxon>
    </lineage>
</organism>
<evidence type="ECO:0000256" key="1">
    <source>
        <dbReference type="ARBA" id="ARBA00022559"/>
    </source>
</evidence>
<dbReference type="GO" id="GO:0034599">
    <property type="term" value="P:cellular response to oxidative stress"/>
    <property type="evidence" value="ECO:0007669"/>
    <property type="project" value="InterPro"/>
</dbReference>
<keyword evidence="5" id="KW-0408">Iron</keyword>
<dbReference type="GO" id="GO:0020037">
    <property type="term" value="F:heme binding"/>
    <property type="evidence" value="ECO:0007669"/>
    <property type="project" value="UniProtKB-UniRule"/>
</dbReference>
<keyword evidence="3" id="KW-0479">Metal-binding</keyword>
<dbReference type="PANTHER" id="PTHR31356">
    <property type="entry name" value="THYLAKOID LUMENAL 29 KDA PROTEIN, CHLOROPLASTIC-RELATED"/>
    <property type="match status" value="1"/>
</dbReference>
<dbReference type="AlphaFoldDB" id="A0A8H5B228"/>
<evidence type="ECO:0000256" key="2">
    <source>
        <dbReference type="ARBA" id="ARBA00022617"/>
    </source>
</evidence>
<proteinExistence type="inferred from homology"/>
<evidence type="ECO:0000256" key="7">
    <source>
        <dbReference type="RuleBase" id="RU363051"/>
    </source>
</evidence>
<dbReference type="InterPro" id="IPR044831">
    <property type="entry name" value="Ccp1-like"/>
</dbReference>
<keyword evidence="2" id="KW-0349">Heme</keyword>
<dbReference type="EC" id="1.11.1.-" evidence="7"/>
<dbReference type="GO" id="GO:0000302">
    <property type="term" value="P:response to reactive oxygen species"/>
    <property type="evidence" value="ECO:0007669"/>
    <property type="project" value="TreeGrafter"/>
</dbReference>
<evidence type="ECO:0000256" key="3">
    <source>
        <dbReference type="ARBA" id="ARBA00022723"/>
    </source>
</evidence>
<evidence type="ECO:0000256" key="6">
    <source>
        <dbReference type="RuleBase" id="RU004241"/>
    </source>
</evidence>
<evidence type="ECO:0000313" key="10">
    <source>
        <dbReference type="Proteomes" id="UP000567179"/>
    </source>
</evidence>
<feature type="chain" id="PRO_5034620843" description="Peroxidase" evidence="7">
    <location>
        <begin position="25"/>
        <end position="568"/>
    </location>
</feature>
<dbReference type="PANTHER" id="PTHR31356:SF53">
    <property type="entry name" value="HEME PEROXIDASE"/>
    <property type="match status" value="1"/>
</dbReference>
<keyword evidence="4 7" id="KW-0560">Oxidoreductase</keyword>
<evidence type="ECO:0000256" key="5">
    <source>
        <dbReference type="ARBA" id="ARBA00023004"/>
    </source>
</evidence>
<name>A0A8H5B228_9AGAR</name>
<evidence type="ECO:0000259" key="8">
    <source>
        <dbReference type="Pfam" id="PF00141"/>
    </source>
</evidence>
<dbReference type="GO" id="GO:0046872">
    <property type="term" value="F:metal ion binding"/>
    <property type="evidence" value="ECO:0007669"/>
    <property type="project" value="UniProtKB-UniRule"/>
</dbReference>
<dbReference type="PRINTS" id="PR00458">
    <property type="entry name" value="PEROXIDASE"/>
</dbReference>
<dbReference type="EMBL" id="JAACJJ010000043">
    <property type="protein sequence ID" value="KAF5315123.1"/>
    <property type="molecule type" value="Genomic_DNA"/>
</dbReference>
<keyword evidence="7" id="KW-0732">Signal</keyword>
<dbReference type="Pfam" id="PF00141">
    <property type="entry name" value="peroxidase"/>
    <property type="match status" value="1"/>
</dbReference>
<dbReference type="GO" id="GO:0042744">
    <property type="term" value="P:hydrogen peroxide catabolic process"/>
    <property type="evidence" value="ECO:0007669"/>
    <property type="project" value="TreeGrafter"/>
</dbReference>
<keyword evidence="10" id="KW-1185">Reference proteome</keyword>
<feature type="domain" description="Plant heme peroxidase family profile" evidence="8">
    <location>
        <begin position="68"/>
        <end position="162"/>
    </location>
</feature>
<comment type="caution">
    <text evidence="9">The sequence shown here is derived from an EMBL/GenBank/DDBJ whole genome shotgun (WGS) entry which is preliminary data.</text>
</comment>
<reference evidence="9 10" key="1">
    <citation type="journal article" date="2020" name="ISME J.">
        <title>Uncovering the hidden diversity of litter-decomposition mechanisms in mushroom-forming fungi.</title>
        <authorList>
            <person name="Floudas D."/>
            <person name="Bentzer J."/>
            <person name="Ahren D."/>
            <person name="Johansson T."/>
            <person name="Persson P."/>
            <person name="Tunlid A."/>
        </authorList>
    </citation>
    <scope>NUCLEOTIDE SEQUENCE [LARGE SCALE GENOMIC DNA]</scope>
    <source>
        <strain evidence="9 10">CBS 101986</strain>
    </source>
</reference>
<comment type="similarity">
    <text evidence="6">Belongs to the peroxidase family.</text>
</comment>
<dbReference type="InterPro" id="IPR010255">
    <property type="entry name" value="Haem_peroxidase_sf"/>
</dbReference>
<dbReference type="InterPro" id="IPR002016">
    <property type="entry name" value="Haem_peroxidase"/>
</dbReference>
<sequence length="568" mass="61750">MRNLLLFLTVLSLQLLSDIRQAAAKYQWPSVQYELLEGLLYEGVDFVGLPVSRLSEGCRKRTDGASPSSTVAAEWVRFAYHDMATFNVTDGTGGLDASLLYELFRPENVGSGMIDTLIDFFVSSNVLVSRADIIALGAIWGIAACGGPVLPFRAGRKDASKAGRPGGFTPKEMIALVACGHTLGALRNSDFPTVVPPKANTRFDNFQTFDSTPHFDLNVVTEYLKGTTTNPLVVNANATIRSDFRIFSSDRNETMRELDSAKDFKNTCSSLLTRMIDTVPRGVKLTEEIQPIQFKVAAQFMFIGEQLVFSAKVRILNSKSSRPESRKINMVWCDRRGARGGCAGGKAMLAQNPNVPASVLLSPVGTALGLNFTQYEFAVPVTFERSVGSFWFEVYNGAGAKGGMVIEDNGGAGYWAPDDALVFLPVGFFNTTVDFVSADGEPKPYYLAVGIHSSTNVRKARVSAFDTSHFQFDLQVGPRDHLNTNLGLALNHTMAPRAGYSFYSTEITDALSLVLTLDFEATLPSGTKRLDFVVGKCAAAVSQGNFFPQLTTATDTNLSFLANGTHRN</sequence>
<dbReference type="GO" id="GO:0004601">
    <property type="term" value="F:peroxidase activity"/>
    <property type="evidence" value="ECO:0007669"/>
    <property type="project" value="UniProtKB-KW"/>
</dbReference>
<accession>A0A8H5B228</accession>
<evidence type="ECO:0000256" key="4">
    <source>
        <dbReference type="ARBA" id="ARBA00023002"/>
    </source>
</evidence>
<dbReference type="SUPFAM" id="SSF48113">
    <property type="entry name" value="Heme-dependent peroxidases"/>
    <property type="match status" value="1"/>
</dbReference>
<dbReference type="Gene3D" id="1.10.520.10">
    <property type="match status" value="1"/>
</dbReference>
<gene>
    <name evidence="9" type="ORF">D9619_007526</name>
</gene>
<feature type="signal peptide" evidence="7">
    <location>
        <begin position="1"/>
        <end position="24"/>
    </location>
</feature>
<dbReference type="Proteomes" id="UP000567179">
    <property type="component" value="Unassembled WGS sequence"/>
</dbReference>